<evidence type="ECO:0000256" key="3">
    <source>
        <dbReference type="PROSITE-ProRule" id="PRU00339"/>
    </source>
</evidence>
<evidence type="ECO:0000259" key="4">
    <source>
        <dbReference type="SMART" id="SM00382"/>
    </source>
</evidence>
<dbReference type="Pfam" id="PF03704">
    <property type="entry name" value="BTAD"/>
    <property type="match status" value="1"/>
</dbReference>
<feature type="repeat" description="TPR" evidence="3">
    <location>
        <begin position="178"/>
        <end position="211"/>
    </location>
</feature>
<sequence length="1064" mass="117212">MLLCYENLEFVSQLSLTLLGTLAITLDGQPVAGIESDKARALLVRLALEPERAFRREALSALLWPEAAPAQASQNLRQALYNLRRALGEAFLLTTPHTVQFNAAADVTVDALTWRRLWSETQTHRHRRRETCRPCLERLAQAIALYRGDLLAGFALQDSAEFDDWLAVERERLHVQALEALTLLANAAERRGDYPAAQEYVRRLLALEPWQEAAHRHLMRLLALDGRRAAALAQFEVCRRALADELGLAPDEETRALHARIRAGEPLSAAMPLPPAPPTDLPLQLTSFIGRERELTLLSERLSNPAYRLITLTGPGGVGKTRLALQLAATLAEQFADGVSWISLSDAVTESNLILAIADALHLRLSGAQDLRAQLLQALRHDRRDLLLVLDNFEQLLPVGGATLVLEVMRAAPRLTLLVTSRERLNLQAESVLPLEGLGYDLPAPDAPPSEAAQLFVERAGRARMDLSVGAADQTMIAEICHLLEGLPLGIELAAAWAGEMSLEGIAEAITVTRDFLASSSPDMPDRHRSLRVVFEGSWQLLSPEEQFALMRVSIFRGGFQSEAAQHVAGVSAAMLSRLVRKSLLFLDGPRVRYGLHGDIRYYAAEKLAAQPSTAQEMAARHAAYFADLVQQREQALRGRAQQAVQAELEPEWQNVLAAWQWAIAHGDEALLTRLTHGLFAFCEAKSWFREGAALFQPALERMREAARADLAAAALLRRLLGRQAVFCRQLSQYAQAHQLIEEGLALPGLPDDEERAFLLYQKSWVDFLQARYAQARQWAEASLERYRALGQPVGIGDSLYMLGWTAYELGDFAAAEALCLEARAVCAQADYAWGVQYAIYGLGLVRRAQGDYAAARRCFEENMTFCDAIGYLWGVAQARINLGLVALAEGNVEESEAHFQKSLLIGEQIGNAWVNAQSQKGLSDAALVRRDLSTALTLAERSLALYQAMQDRDGMADSLLLLSQVALASGDLPAAHRALTEAEGLIQATENGFRAARALVQRVGILLREGETAQARALLEETLRHPACEASIHKRAMEALRGAGYLAPPAESDIRHRTPEWKP</sequence>
<dbReference type="eggNOG" id="COG3629">
    <property type="taxonomic scope" value="Bacteria"/>
</dbReference>
<dbReference type="HOGENOM" id="CLU_004665_1_4_0"/>
<dbReference type="Gene3D" id="1.10.10.10">
    <property type="entry name" value="Winged helix-like DNA-binding domain superfamily/Winged helix DNA-binding domain"/>
    <property type="match status" value="1"/>
</dbReference>
<protein>
    <submittedName>
        <fullName evidence="7">Transcriptional regulator, SARP family</fullName>
    </submittedName>
</protein>
<dbReference type="GO" id="GO:0003677">
    <property type="term" value="F:DNA binding"/>
    <property type="evidence" value="ECO:0007669"/>
    <property type="project" value="UniProtKB-KW"/>
</dbReference>
<dbReference type="Proteomes" id="UP000000263">
    <property type="component" value="Chromosome"/>
</dbReference>
<dbReference type="SMART" id="SM01043">
    <property type="entry name" value="BTAD"/>
    <property type="match status" value="1"/>
</dbReference>
<dbReference type="InterPro" id="IPR001867">
    <property type="entry name" value="OmpR/PhoB-type_DNA-bd"/>
</dbReference>
<proteinExistence type="inferred from homology"/>
<dbReference type="GO" id="GO:0016887">
    <property type="term" value="F:ATP hydrolysis activity"/>
    <property type="evidence" value="ECO:0007669"/>
    <property type="project" value="InterPro"/>
</dbReference>
<dbReference type="SMART" id="SM00382">
    <property type="entry name" value="AAA"/>
    <property type="match status" value="1"/>
</dbReference>
<dbReference type="PROSITE" id="PS50005">
    <property type="entry name" value="TPR"/>
    <property type="match status" value="1"/>
</dbReference>
<feature type="domain" description="OmpR/PhoB-type" evidence="5">
    <location>
        <begin position="28"/>
        <end position="101"/>
    </location>
</feature>
<keyword evidence="2" id="KW-0238">DNA-binding</keyword>
<dbReference type="EMBL" id="CP000804">
    <property type="protein sequence ID" value="ABU59741.1"/>
    <property type="molecule type" value="Genomic_DNA"/>
</dbReference>
<dbReference type="InterPro" id="IPR019734">
    <property type="entry name" value="TPR_rpt"/>
</dbReference>
<dbReference type="InterPro" id="IPR027417">
    <property type="entry name" value="P-loop_NTPase"/>
</dbReference>
<reference evidence="7 8" key="1">
    <citation type="submission" date="2007-08" db="EMBL/GenBank/DDBJ databases">
        <title>Complete sequence of Roseiflexus castenholzii DSM 13941.</title>
        <authorList>
            <consortium name="US DOE Joint Genome Institute"/>
            <person name="Copeland A."/>
            <person name="Lucas S."/>
            <person name="Lapidus A."/>
            <person name="Barry K."/>
            <person name="Glavina del Rio T."/>
            <person name="Dalin E."/>
            <person name="Tice H."/>
            <person name="Pitluck S."/>
            <person name="Thompson L.S."/>
            <person name="Brettin T."/>
            <person name="Bruce D."/>
            <person name="Detter J.C."/>
            <person name="Han C."/>
            <person name="Tapia R."/>
            <person name="Schmutz J."/>
            <person name="Larimer F."/>
            <person name="Land M."/>
            <person name="Hauser L."/>
            <person name="Kyrpides N."/>
            <person name="Mikhailova N."/>
            <person name="Bryant D.A."/>
            <person name="Hanada S."/>
            <person name="Tsukatani Y."/>
            <person name="Richardson P."/>
        </authorList>
    </citation>
    <scope>NUCLEOTIDE SEQUENCE [LARGE SCALE GENOMIC DNA]</scope>
    <source>
        <strain evidence="8">DSM 13941 / HLO8</strain>
    </source>
</reference>
<dbReference type="RefSeq" id="WP_012122164.1">
    <property type="nucleotide sequence ID" value="NC_009767.1"/>
</dbReference>
<dbReference type="AlphaFoldDB" id="A7NQ95"/>
<name>A7NQ95_ROSCS</name>
<feature type="domain" description="AAA+ ATPase" evidence="4">
    <location>
        <begin position="306"/>
        <end position="431"/>
    </location>
</feature>
<evidence type="ECO:0000256" key="1">
    <source>
        <dbReference type="ARBA" id="ARBA00005820"/>
    </source>
</evidence>
<dbReference type="InterPro" id="IPR003593">
    <property type="entry name" value="AAA+_ATPase"/>
</dbReference>
<dbReference type="InterPro" id="IPR049945">
    <property type="entry name" value="AAA_22"/>
</dbReference>
<comment type="similarity">
    <text evidence="1">Belongs to the AfsR/DnrI/RedD regulatory family.</text>
</comment>
<evidence type="ECO:0000313" key="8">
    <source>
        <dbReference type="Proteomes" id="UP000000263"/>
    </source>
</evidence>
<dbReference type="SMART" id="SM00028">
    <property type="entry name" value="TPR"/>
    <property type="match status" value="4"/>
</dbReference>
<dbReference type="eggNOG" id="COG3903">
    <property type="taxonomic scope" value="Bacteria"/>
</dbReference>
<dbReference type="PANTHER" id="PTHR47691:SF3">
    <property type="entry name" value="HTH-TYPE TRANSCRIPTIONAL REGULATOR RV0890C-RELATED"/>
    <property type="match status" value="1"/>
</dbReference>
<dbReference type="Pfam" id="PF13401">
    <property type="entry name" value="AAA_22"/>
    <property type="match status" value="1"/>
</dbReference>
<evidence type="ECO:0000256" key="2">
    <source>
        <dbReference type="ARBA" id="ARBA00023125"/>
    </source>
</evidence>
<dbReference type="Gene3D" id="3.40.50.300">
    <property type="entry name" value="P-loop containing nucleotide triphosphate hydrolases"/>
    <property type="match status" value="1"/>
</dbReference>
<gene>
    <name evidence="7" type="ordered locus">Rcas_3701</name>
</gene>
<feature type="domain" description="Bacterial transcriptional activator" evidence="6">
    <location>
        <begin position="109"/>
        <end position="262"/>
    </location>
</feature>
<dbReference type="PANTHER" id="PTHR47691">
    <property type="entry name" value="REGULATOR-RELATED"/>
    <property type="match status" value="1"/>
</dbReference>
<accession>A7NQ95</accession>
<dbReference type="SUPFAM" id="SSF48452">
    <property type="entry name" value="TPR-like"/>
    <property type="match status" value="2"/>
</dbReference>
<dbReference type="SUPFAM" id="SSF46894">
    <property type="entry name" value="C-terminal effector domain of the bipartite response regulators"/>
    <property type="match status" value="1"/>
</dbReference>
<keyword evidence="3" id="KW-0802">TPR repeat</keyword>
<dbReference type="InterPro" id="IPR005158">
    <property type="entry name" value="BTAD"/>
</dbReference>
<dbReference type="SUPFAM" id="SSF52540">
    <property type="entry name" value="P-loop containing nucleoside triphosphate hydrolases"/>
    <property type="match status" value="1"/>
</dbReference>
<dbReference type="Pfam" id="PF13424">
    <property type="entry name" value="TPR_12"/>
    <property type="match status" value="1"/>
</dbReference>
<dbReference type="InterPro" id="IPR011990">
    <property type="entry name" value="TPR-like_helical_dom_sf"/>
</dbReference>
<evidence type="ECO:0000313" key="7">
    <source>
        <dbReference type="EMBL" id="ABU59741.1"/>
    </source>
</evidence>
<dbReference type="InterPro" id="IPR036388">
    <property type="entry name" value="WH-like_DNA-bd_sf"/>
</dbReference>
<dbReference type="Gene3D" id="1.25.40.10">
    <property type="entry name" value="Tetratricopeptide repeat domain"/>
    <property type="match status" value="3"/>
</dbReference>
<dbReference type="STRING" id="383372.Rcas_3701"/>
<evidence type="ECO:0000259" key="5">
    <source>
        <dbReference type="SMART" id="SM00862"/>
    </source>
</evidence>
<dbReference type="GO" id="GO:0000160">
    <property type="term" value="P:phosphorelay signal transduction system"/>
    <property type="evidence" value="ECO:0007669"/>
    <property type="project" value="InterPro"/>
</dbReference>
<keyword evidence="8" id="KW-1185">Reference proteome</keyword>
<evidence type="ECO:0000259" key="6">
    <source>
        <dbReference type="SMART" id="SM01043"/>
    </source>
</evidence>
<organism evidence="7 8">
    <name type="scientific">Roseiflexus castenholzii (strain DSM 13941 / HLO8)</name>
    <dbReference type="NCBI Taxonomy" id="383372"/>
    <lineage>
        <taxon>Bacteria</taxon>
        <taxon>Bacillati</taxon>
        <taxon>Chloroflexota</taxon>
        <taxon>Chloroflexia</taxon>
        <taxon>Chloroflexales</taxon>
        <taxon>Roseiflexineae</taxon>
        <taxon>Roseiflexaceae</taxon>
        <taxon>Roseiflexus</taxon>
    </lineage>
</organism>
<dbReference type="SMART" id="SM00862">
    <property type="entry name" value="Trans_reg_C"/>
    <property type="match status" value="1"/>
</dbReference>
<dbReference type="GO" id="GO:0006355">
    <property type="term" value="P:regulation of DNA-templated transcription"/>
    <property type="evidence" value="ECO:0007669"/>
    <property type="project" value="InterPro"/>
</dbReference>
<dbReference type="InterPro" id="IPR016032">
    <property type="entry name" value="Sig_transdc_resp-reg_C-effctor"/>
</dbReference>
<dbReference type="KEGG" id="rca:Rcas_3701"/>